<keyword evidence="7" id="KW-1185">Reference proteome</keyword>
<dbReference type="SUPFAM" id="SSF46955">
    <property type="entry name" value="Putative DNA-binding domain"/>
    <property type="match status" value="1"/>
</dbReference>
<reference evidence="6 7" key="1">
    <citation type="submission" date="2018-06" db="EMBL/GenBank/DDBJ databases">
        <title>Genomic Encyclopedia of Type Strains, Phase IV (KMG-IV): sequencing the most valuable type-strain genomes for metagenomic binning, comparative biology and taxonomic classification.</title>
        <authorList>
            <person name="Goeker M."/>
        </authorList>
    </citation>
    <scope>NUCLEOTIDE SEQUENCE [LARGE SCALE GENOMIC DNA]</scope>
    <source>
        <strain evidence="6 7">DSM 25619</strain>
    </source>
</reference>
<evidence type="ECO:0000256" key="2">
    <source>
        <dbReference type="ARBA" id="ARBA00023015"/>
    </source>
</evidence>
<dbReference type="InterPro" id="IPR047057">
    <property type="entry name" value="MerR_fam"/>
</dbReference>
<dbReference type="CDD" id="cd04785">
    <property type="entry name" value="HTH_CadR-PbrR-like"/>
    <property type="match status" value="1"/>
</dbReference>
<dbReference type="Gene3D" id="1.10.1660.10">
    <property type="match status" value="1"/>
</dbReference>
<dbReference type="PANTHER" id="PTHR30204">
    <property type="entry name" value="REDOX-CYCLING DRUG-SENSING TRANSCRIPTIONAL ACTIVATOR SOXR"/>
    <property type="match status" value="1"/>
</dbReference>
<dbReference type="PRINTS" id="PR00040">
    <property type="entry name" value="HTHMERR"/>
</dbReference>
<dbReference type="GO" id="GO:0003700">
    <property type="term" value="F:DNA-binding transcription factor activity"/>
    <property type="evidence" value="ECO:0007669"/>
    <property type="project" value="InterPro"/>
</dbReference>
<evidence type="ECO:0000256" key="4">
    <source>
        <dbReference type="ARBA" id="ARBA00023163"/>
    </source>
</evidence>
<keyword evidence="1" id="KW-0678">Repressor</keyword>
<accession>A0A366E8F5</accession>
<proteinExistence type="predicted"/>
<dbReference type="EMBL" id="QNRH01000001">
    <property type="protein sequence ID" value="RBO98587.1"/>
    <property type="molecule type" value="Genomic_DNA"/>
</dbReference>
<name>A0A366E8F5_9HYPH</name>
<evidence type="ECO:0000256" key="1">
    <source>
        <dbReference type="ARBA" id="ARBA00022491"/>
    </source>
</evidence>
<organism evidence="6 7">
    <name type="scientific">Pseudochrobactrum asaccharolyticum</name>
    <dbReference type="NCBI Taxonomy" id="354351"/>
    <lineage>
        <taxon>Bacteria</taxon>
        <taxon>Pseudomonadati</taxon>
        <taxon>Pseudomonadota</taxon>
        <taxon>Alphaproteobacteria</taxon>
        <taxon>Hyphomicrobiales</taxon>
        <taxon>Brucellaceae</taxon>
        <taxon>Pseudochrobactrum</taxon>
    </lineage>
</organism>
<dbReference type="InterPro" id="IPR015358">
    <property type="entry name" value="Tscrpt_reg_MerR_DNA-bd"/>
</dbReference>
<dbReference type="Pfam" id="PF09278">
    <property type="entry name" value="MerR-DNA-bind"/>
    <property type="match status" value="1"/>
</dbReference>
<evidence type="ECO:0000313" key="7">
    <source>
        <dbReference type="Proteomes" id="UP000252893"/>
    </source>
</evidence>
<evidence type="ECO:0000259" key="5">
    <source>
        <dbReference type="PROSITE" id="PS50937"/>
    </source>
</evidence>
<dbReference type="PROSITE" id="PS50937">
    <property type="entry name" value="HTH_MERR_2"/>
    <property type="match status" value="1"/>
</dbReference>
<dbReference type="GO" id="GO:0003677">
    <property type="term" value="F:DNA binding"/>
    <property type="evidence" value="ECO:0007669"/>
    <property type="project" value="UniProtKB-KW"/>
</dbReference>
<protein>
    <submittedName>
        <fullName evidence="6">MerR family transcriptional regulator</fullName>
    </submittedName>
</protein>
<keyword evidence="3" id="KW-0238">DNA-binding</keyword>
<dbReference type="RefSeq" id="WP_113942539.1">
    <property type="nucleotide sequence ID" value="NZ_JAHREH010000001.1"/>
</dbReference>
<dbReference type="PANTHER" id="PTHR30204:SF69">
    <property type="entry name" value="MERR-FAMILY TRANSCRIPTIONAL REGULATOR"/>
    <property type="match status" value="1"/>
</dbReference>
<keyword evidence="4" id="KW-0804">Transcription</keyword>
<dbReference type="Proteomes" id="UP000252893">
    <property type="component" value="Unassembled WGS sequence"/>
</dbReference>
<dbReference type="PROSITE" id="PS00552">
    <property type="entry name" value="HTH_MERR_1"/>
    <property type="match status" value="1"/>
</dbReference>
<dbReference type="AlphaFoldDB" id="A0A366E8F5"/>
<gene>
    <name evidence="6" type="ORF">DFR47_101186</name>
</gene>
<dbReference type="SMART" id="SM00422">
    <property type="entry name" value="HTH_MERR"/>
    <property type="match status" value="1"/>
</dbReference>
<comment type="caution">
    <text evidence="6">The sequence shown here is derived from an EMBL/GenBank/DDBJ whole genome shotgun (WGS) entry which is preliminary data.</text>
</comment>
<sequence>MDKKGYTIGKVAARSGVKVPTIRFYEQIGLIREPERTENQRREYGAEDIKRLSFIRHARDLGFEINDIRELLAMTETPNASCHEADSIARRHLDEIEDRIERLSALRDELRRMVTECDHGRLCECRVIQILEDHSQCGHEHDHPAQTLK</sequence>
<dbReference type="InterPro" id="IPR000551">
    <property type="entry name" value="MerR-type_HTH_dom"/>
</dbReference>
<dbReference type="InterPro" id="IPR009061">
    <property type="entry name" value="DNA-bd_dom_put_sf"/>
</dbReference>
<evidence type="ECO:0000256" key="3">
    <source>
        <dbReference type="ARBA" id="ARBA00023125"/>
    </source>
</evidence>
<dbReference type="Pfam" id="PF00376">
    <property type="entry name" value="MerR"/>
    <property type="match status" value="1"/>
</dbReference>
<keyword evidence="2" id="KW-0805">Transcription regulation</keyword>
<feature type="domain" description="HTH merR-type" evidence="5">
    <location>
        <begin position="5"/>
        <end position="74"/>
    </location>
</feature>
<dbReference type="OrthoDB" id="9802944at2"/>
<evidence type="ECO:0000313" key="6">
    <source>
        <dbReference type="EMBL" id="RBO98587.1"/>
    </source>
</evidence>